<reference evidence="3" key="1">
    <citation type="submission" date="2016-11" db="UniProtKB">
        <authorList>
            <consortium name="WormBaseParasite"/>
        </authorList>
    </citation>
    <scope>IDENTIFICATION</scope>
</reference>
<proteinExistence type="predicted"/>
<name>A0A1I8ATJ8_9BILA</name>
<protein>
    <submittedName>
        <fullName evidence="3">Ig-like domain-containing protein</fullName>
    </submittedName>
</protein>
<dbReference type="WBParaSite" id="L893_g8921.t1">
    <property type="protein sequence ID" value="L893_g8921.t1"/>
    <property type="gene ID" value="L893_g8921"/>
</dbReference>
<sequence length="148" mass="16812">MWTAVLVLFALMASSRAQFHDAETGEVVRGCPPGRVGYIDFGFRVHLECDDEGNQVLIGCTINGTLYEAEEEVTINSIRNRMCIQKPRHFIRNEILGCVTDDGQLLDRTETIVKEDGTEFGCHIRRSRGGRIVSAKWFKKYIKYGDRP</sequence>
<feature type="signal peptide" evidence="1">
    <location>
        <begin position="1"/>
        <end position="17"/>
    </location>
</feature>
<feature type="chain" id="PRO_5009315078" evidence="1">
    <location>
        <begin position="18"/>
        <end position="148"/>
    </location>
</feature>
<accession>A0A1I8ATJ8</accession>
<dbReference type="AlphaFoldDB" id="A0A1I8ATJ8"/>
<organism evidence="2 3">
    <name type="scientific">Steinernema glaseri</name>
    <dbReference type="NCBI Taxonomy" id="37863"/>
    <lineage>
        <taxon>Eukaryota</taxon>
        <taxon>Metazoa</taxon>
        <taxon>Ecdysozoa</taxon>
        <taxon>Nematoda</taxon>
        <taxon>Chromadorea</taxon>
        <taxon>Rhabditida</taxon>
        <taxon>Tylenchina</taxon>
        <taxon>Panagrolaimomorpha</taxon>
        <taxon>Strongyloidoidea</taxon>
        <taxon>Steinernematidae</taxon>
        <taxon>Steinernema</taxon>
    </lineage>
</organism>
<dbReference type="Proteomes" id="UP000095287">
    <property type="component" value="Unplaced"/>
</dbReference>
<evidence type="ECO:0000313" key="3">
    <source>
        <dbReference type="WBParaSite" id="L893_g8921.t1"/>
    </source>
</evidence>
<evidence type="ECO:0000256" key="1">
    <source>
        <dbReference type="SAM" id="SignalP"/>
    </source>
</evidence>
<evidence type="ECO:0000313" key="2">
    <source>
        <dbReference type="Proteomes" id="UP000095287"/>
    </source>
</evidence>
<keyword evidence="2" id="KW-1185">Reference proteome</keyword>
<keyword evidence="1" id="KW-0732">Signal</keyword>